<sequence>MEFDAGDVDHDESLDFDEFCKMVREREMGEHTTAELRKRFDALDTSGNGKLAMSEYLRYALRDALARSSTRVVELFQQWDVDKSGFIDRKEFRRAVQELGFNARDKEIDIVFDEYDEDNSGELDYRELNKKMRQFAGVEVEQRHALRRISGGRKGAAFAVSVHIQLGDSEETQAALREIVRTNAVRLLDIFRDWDADGDGLVSKPEFRRAMHILSRGMNVPMSETDAAQYDELFTSYDLDGNGSLEYSELSTLMRSTTHAPKLGKPKRKILSQPGLTGRERYLNLPVRGVLSTRPDMIGSRATVRADIMTDFLQLPPLEARFRAVDLGAASQTWMLPVRGLNKVLRSAIQYDVKYQRPRMKPPLNVLRLPPVPLRPMPPGWAGHAQV</sequence>
<keyword evidence="1" id="KW-0106">Calcium</keyword>
<feature type="domain" description="EF-hand" evidence="2">
    <location>
        <begin position="67"/>
        <end position="102"/>
    </location>
</feature>
<reference evidence="3" key="1">
    <citation type="submission" date="2021-01" db="EMBL/GenBank/DDBJ databases">
        <authorList>
            <person name="Corre E."/>
            <person name="Pelletier E."/>
            <person name="Niang G."/>
            <person name="Scheremetjew M."/>
            <person name="Finn R."/>
            <person name="Kale V."/>
            <person name="Holt S."/>
            <person name="Cochrane G."/>
            <person name="Meng A."/>
            <person name="Brown T."/>
            <person name="Cohen L."/>
        </authorList>
    </citation>
    <scope>NUCLEOTIDE SEQUENCE</scope>
    <source>
        <strain evidence="3">CCMP281</strain>
    </source>
</reference>
<dbReference type="Pfam" id="PF13499">
    <property type="entry name" value="EF-hand_7"/>
    <property type="match status" value="2"/>
</dbReference>
<evidence type="ECO:0000256" key="1">
    <source>
        <dbReference type="ARBA" id="ARBA00022837"/>
    </source>
</evidence>
<proteinExistence type="predicted"/>
<dbReference type="PROSITE" id="PS50222">
    <property type="entry name" value="EF_HAND_2"/>
    <property type="match status" value="4"/>
</dbReference>
<accession>A0A7S3AFY2</accession>
<feature type="domain" description="EF-hand" evidence="2">
    <location>
        <begin position="225"/>
        <end position="260"/>
    </location>
</feature>
<gene>
    <name evidence="3" type="ORF">HERI1096_LOCUS2315</name>
</gene>
<name>A0A7S3AFY2_9EUKA</name>
<evidence type="ECO:0000313" key="3">
    <source>
        <dbReference type="EMBL" id="CAE0100879.1"/>
    </source>
</evidence>
<dbReference type="InterPro" id="IPR018247">
    <property type="entry name" value="EF_Hand_1_Ca_BS"/>
</dbReference>
<dbReference type="SUPFAM" id="SSF47473">
    <property type="entry name" value="EF-hand"/>
    <property type="match status" value="2"/>
</dbReference>
<dbReference type="GO" id="GO:0005509">
    <property type="term" value="F:calcium ion binding"/>
    <property type="evidence" value="ECO:0007669"/>
    <property type="project" value="InterPro"/>
</dbReference>
<dbReference type="PROSITE" id="PS00018">
    <property type="entry name" value="EF_HAND_1"/>
    <property type="match status" value="5"/>
</dbReference>
<dbReference type="PANTHER" id="PTHR23064">
    <property type="entry name" value="TROPONIN"/>
    <property type="match status" value="1"/>
</dbReference>
<dbReference type="InterPro" id="IPR011992">
    <property type="entry name" value="EF-hand-dom_pair"/>
</dbReference>
<dbReference type="SMART" id="SM00054">
    <property type="entry name" value="EFh"/>
    <property type="match status" value="6"/>
</dbReference>
<organism evidence="3">
    <name type="scientific">Haptolina ericina</name>
    <dbReference type="NCBI Taxonomy" id="156174"/>
    <lineage>
        <taxon>Eukaryota</taxon>
        <taxon>Haptista</taxon>
        <taxon>Haptophyta</taxon>
        <taxon>Prymnesiophyceae</taxon>
        <taxon>Prymnesiales</taxon>
        <taxon>Prymnesiaceae</taxon>
        <taxon>Haptolina</taxon>
    </lineage>
</organism>
<dbReference type="Gene3D" id="1.10.238.10">
    <property type="entry name" value="EF-hand"/>
    <property type="match status" value="3"/>
</dbReference>
<dbReference type="EMBL" id="HBHX01004208">
    <property type="protein sequence ID" value="CAE0100879.1"/>
    <property type="molecule type" value="Transcribed_RNA"/>
</dbReference>
<dbReference type="AlphaFoldDB" id="A0A7S3AFY2"/>
<feature type="domain" description="EF-hand" evidence="2">
    <location>
        <begin position="103"/>
        <end position="138"/>
    </location>
</feature>
<feature type="domain" description="EF-hand" evidence="2">
    <location>
        <begin position="182"/>
        <end position="217"/>
    </location>
</feature>
<dbReference type="InterPro" id="IPR052591">
    <property type="entry name" value="CML21-like"/>
</dbReference>
<evidence type="ECO:0000259" key="2">
    <source>
        <dbReference type="PROSITE" id="PS50222"/>
    </source>
</evidence>
<dbReference type="InterPro" id="IPR002048">
    <property type="entry name" value="EF_hand_dom"/>
</dbReference>
<protein>
    <recommendedName>
        <fullName evidence="2">EF-hand domain-containing protein</fullName>
    </recommendedName>
</protein>